<evidence type="ECO:0000313" key="7">
    <source>
        <dbReference type="Proteomes" id="UP000315648"/>
    </source>
</evidence>
<dbReference type="Pfam" id="PF02633">
    <property type="entry name" value="Creatininase"/>
    <property type="match status" value="1"/>
</dbReference>
<evidence type="ECO:0000256" key="5">
    <source>
        <dbReference type="ARBA" id="ARBA00024029"/>
    </source>
</evidence>
<comment type="similarity">
    <text evidence="5">Belongs to the creatininase superfamily.</text>
</comment>
<evidence type="ECO:0000256" key="2">
    <source>
        <dbReference type="ARBA" id="ARBA00022723"/>
    </source>
</evidence>
<evidence type="ECO:0000256" key="1">
    <source>
        <dbReference type="ARBA" id="ARBA00001947"/>
    </source>
</evidence>
<dbReference type="EMBL" id="VMBG01000001">
    <property type="protein sequence ID" value="TSJ77932.1"/>
    <property type="molecule type" value="Genomic_DNA"/>
</dbReference>
<dbReference type="OrthoDB" id="9801445at2"/>
<keyword evidence="3" id="KW-0378">Hydrolase</keyword>
<evidence type="ECO:0000313" key="6">
    <source>
        <dbReference type="EMBL" id="TSJ77932.1"/>
    </source>
</evidence>
<keyword evidence="2" id="KW-0479">Metal-binding</keyword>
<dbReference type="GO" id="GO:0009231">
    <property type="term" value="P:riboflavin biosynthetic process"/>
    <property type="evidence" value="ECO:0007669"/>
    <property type="project" value="TreeGrafter"/>
</dbReference>
<dbReference type="PANTHER" id="PTHR35005:SF1">
    <property type="entry name" value="2-AMINO-5-FORMYLAMINO-6-RIBOSYLAMINOPYRIMIDIN-4(3H)-ONE 5'-MONOPHOSPHATE DEFORMYLASE"/>
    <property type="match status" value="1"/>
</dbReference>
<comment type="cofactor">
    <cofactor evidence="1">
        <name>Zn(2+)</name>
        <dbReference type="ChEBI" id="CHEBI:29105"/>
    </cofactor>
</comment>
<comment type="caution">
    <text evidence="6">The sequence shown here is derived from an EMBL/GenBank/DDBJ whole genome shotgun (WGS) entry which is preliminary data.</text>
</comment>
<dbReference type="InterPro" id="IPR003785">
    <property type="entry name" value="Creatininase/forma_Hydrolase"/>
</dbReference>
<reference evidence="6 7" key="1">
    <citation type="submission" date="2019-07" db="EMBL/GenBank/DDBJ databases">
        <title>Description of 53C-WASEF.</title>
        <authorList>
            <person name="Pitt A."/>
            <person name="Hahn M.W."/>
        </authorList>
    </citation>
    <scope>NUCLEOTIDE SEQUENCE [LARGE SCALE GENOMIC DNA]</scope>
    <source>
        <strain evidence="6 7">53C-WASEF</strain>
    </source>
</reference>
<dbReference type="SUPFAM" id="SSF102215">
    <property type="entry name" value="Creatininase"/>
    <property type="match status" value="1"/>
</dbReference>
<dbReference type="RefSeq" id="WP_144228273.1">
    <property type="nucleotide sequence ID" value="NZ_CBCRVV010000001.1"/>
</dbReference>
<protein>
    <submittedName>
        <fullName evidence="6">Creatininase family protein</fullName>
    </submittedName>
</protein>
<dbReference type="GO" id="GO:0016811">
    <property type="term" value="F:hydrolase activity, acting on carbon-nitrogen (but not peptide) bonds, in linear amides"/>
    <property type="evidence" value="ECO:0007669"/>
    <property type="project" value="TreeGrafter"/>
</dbReference>
<keyword evidence="7" id="KW-1185">Reference proteome</keyword>
<proteinExistence type="inferred from homology"/>
<accession>A0A556QMV5</accession>
<dbReference type="GO" id="GO:0046872">
    <property type="term" value="F:metal ion binding"/>
    <property type="evidence" value="ECO:0007669"/>
    <property type="project" value="UniProtKB-KW"/>
</dbReference>
<organism evidence="6 7">
    <name type="scientific">Rariglobus hedericola</name>
    <dbReference type="NCBI Taxonomy" id="2597822"/>
    <lineage>
        <taxon>Bacteria</taxon>
        <taxon>Pseudomonadati</taxon>
        <taxon>Verrucomicrobiota</taxon>
        <taxon>Opitutia</taxon>
        <taxon>Opitutales</taxon>
        <taxon>Opitutaceae</taxon>
        <taxon>Rariglobus</taxon>
    </lineage>
</organism>
<dbReference type="AlphaFoldDB" id="A0A556QMV5"/>
<dbReference type="Gene3D" id="3.40.50.10310">
    <property type="entry name" value="Creatininase"/>
    <property type="match status" value="1"/>
</dbReference>
<name>A0A556QMV5_9BACT</name>
<dbReference type="Proteomes" id="UP000315648">
    <property type="component" value="Unassembled WGS sequence"/>
</dbReference>
<evidence type="ECO:0000256" key="4">
    <source>
        <dbReference type="ARBA" id="ARBA00022833"/>
    </source>
</evidence>
<sequence length="259" mass="28100">MSSRERYLPSMTAVQIAALPDKASAPVIVTTGAIEQHGYHLPVAVDSLMGQVWIERITEALPDNVPCYIAPPITIGKSNEHVGFPGTLMISKETLRMQLFVIARQVSAWGFKQLVVLNTHGGNTSVLIYTLREIEAAYGLKTTFLKHGVKLEPELSAQEDAYGFHAGELETSWLLAVAPQWVKMERAVCEYPARLSDPGELRPEAAPATFAWASHDVSASGVMGDATAATAEKGERWISQMVAGYVARITELAAPKSNP</sequence>
<evidence type="ECO:0000256" key="3">
    <source>
        <dbReference type="ARBA" id="ARBA00022801"/>
    </source>
</evidence>
<dbReference type="PANTHER" id="PTHR35005">
    <property type="entry name" value="3-DEHYDRO-SCYLLO-INOSOSE HYDROLASE"/>
    <property type="match status" value="1"/>
</dbReference>
<dbReference type="InterPro" id="IPR024087">
    <property type="entry name" value="Creatininase-like_sf"/>
</dbReference>
<keyword evidence="4" id="KW-0862">Zinc</keyword>
<gene>
    <name evidence="6" type="ORF">FPL22_01065</name>
</gene>